<reference evidence="2 4" key="1">
    <citation type="submission" date="2008-03" db="EMBL/GenBank/DDBJ databases">
        <title>Annotation of Ixodes scapularis.</title>
        <authorList>
            <consortium name="Ixodes scapularis Genome Project Consortium"/>
            <person name="Caler E."/>
            <person name="Hannick L.I."/>
            <person name="Bidwell S."/>
            <person name="Joardar V."/>
            <person name="Thiagarajan M."/>
            <person name="Amedeo P."/>
            <person name="Galinsky K.J."/>
            <person name="Schobel S."/>
            <person name="Inman J."/>
            <person name="Hostetler J."/>
            <person name="Miller J."/>
            <person name="Hammond M."/>
            <person name="Megy K."/>
            <person name="Lawson D."/>
            <person name="Kodira C."/>
            <person name="Sutton G."/>
            <person name="Meyer J."/>
            <person name="Hill C.A."/>
            <person name="Birren B."/>
            <person name="Nene V."/>
            <person name="Collins F."/>
            <person name="Alarcon-Chaidez F."/>
            <person name="Wikel S."/>
            <person name="Strausberg R."/>
        </authorList>
    </citation>
    <scope>NUCLEOTIDE SEQUENCE [LARGE SCALE GENOMIC DNA]</scope>
    <source>
        <strain evidence="4">Wikel</strain>
        <strain evidence="2">Wikel colony</strain>
    </source>
</reference>
<dbReference type="HOGENOM" id="CLU_2190511_0_0_1"/>
<reference evidence="3" key="2">
    <citation type="submission" date="2020-05" db="UniProtKB">
        <authorList>
            <consortium name="EnsemblMetazoa"/>
        </authorList>
    </citation>
    <scope>IDENTIFICATION</scope>
    <source>
        <strain evidence="3">wikel</strain>
    </source>
</reference>
<name>B7Q5T5_IXOSC</name>
<feature type="region of interest" description="Disordered" evidence="1">
    <location>
        <begin position="1"/>
        <end position="109"/>
    </location>
</feature>
<dbReference type="EMBL" id="ABJB011062705">
    <property type="status" value="NOT_ANNOTATED_CDS"/>
    <property type="molecule type" value="Genomic_DNA"/>
</dbReference>
<evidence type="ECO:0000313" key="2">
    <source>
        <dbReference type="EMBL" id="EEC14207.1"/>
    </source>
</evidence>
<gene>
    <name evidence="2" type="ORF">IscW_ISCW020994</name>
</gene>
<dbReference type="EMBL" id="DS863226">
    <property type="protein sequence ID" value="EEC14207.1"/>
    <property type="molecule type" value="Genomic_DNA"/>
</dbReference>
<proteinExistence type="predicted"/>
<feature type="non-terminal residue" evidence="2">
    <location>
        <position position="109"/>
    </location>
</feature>
<dbReference type="PaxDb" id="6945-B7Q5T5"/>
<dbReference type="EnsemblMetazoa" id="ISCW020994-RA">
    <property type="protein sequence ID" value="ISCW020994-PA"/>
    <property type="gene ID" value="ISCW020994"/>
</dbReference>
<feature type="compositionally biased region" description="Low complexity" evidence="1">
    <location>
        <begin position="72"/>
        <end position="83"/>
    </location>
</feature>
<dbReference type="VEuPathDB" id="VectorBase:ISCI020994"/>
<evidence type="ECO:0000313" key="3">
    <source>
        <dbReference type="EnsemblMetazoa" id="ISCW020994-PA"/>
    </source>
</evidence>
<feature type="compositionally biased region" description="Low complexity" evidence="1">
    <location>
        <begin position="13"/>
        <end position="32"/>
    </location>
</feature>
<dbReference type="Proteomes" id="UP000001555">
    <property type="component" value="Unassembled WGS sequence"/>
</dbReference>
<keyword evidence="4" id="KW-1185">Reference proteome</keyword>
<dbReference type="VEuPathDB" id="VectorBase:ISCW020994"/>
<evidence type="ECO:0000256" key="1">
    <source>
        <dbReference type="SAM" id="MobiDB-lite"/>
    </source>
</evidence>
<feature type="compositionally biased region" description="Basic residues" evidence="1">
    <location>
        <begin position="41"/>
        <end position="56"/>
    </location>
</feature>
<dbReference type="InParanoid" id="B7Q5T5"/>
<accession>B7Q5T5</accession>
<dbReference type="AlphaFoldDB" id="B7Q5T5"/>
<feature type="non-terminal residue" evidence="2">
    <location>
        <position position="1"/>
    </location>
</feature>
<sequence length="109" mass="12280">RRQKRRRIRDQNNRVAATRRVGARSARGSASALACPLGPQNKRRRRGDTPSRKPRGSRGAAGRRAARENRVRSSSWLPLAPSKARPPRSRHRRPCPEAESPHRPGRARA</sequence>
<evidence type="ECO:0000313" key="4">
    <source>
        <dbReference type="Proteomes" id="UP000001555"/>
    </source>
</evidence>
<protein>
    <submittedName>
        <fullName evidence="2 3">Uncharacterized protein</fullName>
    </submittedName>
</protein>
<organism>
    <name type="scientific">Ixodes scapularis</name>
    <name type="common">Black-legged tick</name>
    <name type="synonym">Deer tick</name>
    <dbReference type="NCBI Taxonomy" id="6945"/>
    <lineage>
        <taxon>Eukaryota</taxon>
        <taxon>Metazoa</taxon>
        <taxon>Ecdysozoa</taxon>
        <taxon>Arthropoda</taxon>
        <taxon>Chelicerata</taxon>
        <taxon>Arachnida</taxon>
        <taxon>Acari</taxon>
        <taxon>Parasitiformes</taxon>
        <taxon>Ixodida</taxon>
        <taxon>Ixodoidea</taxon>
        <taxon>Ixodidae</taxon>
        <taxon>Ixodinae</taxon>
        <taxon>Ixodes</taxon>
    </lineage>
</organism>